<gene>
    <name evidence="1" type="ORF">SAMN04488003_1692</name>
</gene>
<protein>
    <recommendedName>
        <fullName evidence="3">Transposase DDE domain-containing protein</fullName>
    </recommendedName>
</protein>
<evidence type="ECO:0000313" key="1">
    <source>
        <dbReference type="EMBL" id="SEN91370.1"/>
    </source>
</evidence>
<dbReference type="AlphaFoldDB" id="A0A1H8KEI5"/>
<sequence>MMVSAYASRLRLTLATVTADRGTELDAAIEALGLIALKGKVVTGDALHCNRRTVAAINVDFHAEVSRVFHREVSHL</sequence>
<name>A0A1H8KEI5_9RHOB</name>
<dbReference type="RefSeq" id="WP_245731749.1">
    <property type="nucleotide sequence ID" value="NZ_FOCI01000069.1"/>
</dbReference>
<dbReference type="EMBL" id="FOCI01000069">
    <property type="protein sequence ID" value="SEN91370.1"/>
    <property type="molecule type" value="Genomic_DNA"/>
</dbReference>
<reference evidence="1 2" key="1">
    <citation type="submission" date="2016-10" db="EMBL/GenBank/DDBJ databases">
        <authorList>
            <person name="de Groot N.N."/>
        </authorList>
    </citation>
    <scope>NUCLEOTIDE SEQUENCE [LARGE SCALE GENOMIC DNA]</scope>
    <source>
        <strain evidence="1 2">DSM 16213</strain>
    </source>
</reference>
<dbReference type="Proteomes" id="UP000199585">
    <property type="component" value="Unassembled WGS sequence"/>
</dbReference>
<accession>A0A1H8KEI5</accession>
<keyword evidence="2" id="KW-1185">Reference proteome</keyword>
<evidence type="ECO:0008006" key="3">
    <source>
        <dbReference type="Google" id="ProtNLM"/>
    </source>
</evidence>
<proteinExistence type="predicted"/>
<organism evidence="1 2">
    <name type="scientific">Loktanella fryxellensis</name>
    <dbReference type="NCBI Taxonomy" id="245187"/>
    <lineage>
        <taxon>Bacteria</taxon>
        <taxon>Pseudomonadati</taxon>
        <taxon>Pseudomonadota</taxon>
        <taxon>Alphaproteobacteria</taxon>
        <taxon>Rhodobacterales</taxon>
        <taxon>Roseobacteraceae</taxon>
        <taxon>Loktanella</taxon>
    </lineage>
</organism>
<evidence type="ECO:0000313" key="2">
    <source>
        <dbReference type="Proteomes" id="UP000199585"/>
    </source>
</evidence>